<evidence type="ECO:0000256" key="4">
    <source>
        <dbReference type="ARBA" id="ARBA00023136"/>
    </source>
</evidence>
<dbReference type="EMBL" id="JAWDGP010004528">
    <property type="protein sequence ID" value="KAK3763637.1"/>
    <property type="molecule type" value="Genomic_DNA"/>
</dbReference>
<evidence type="ECO:0000313" key="7">
    <source>
        <dbReference type="EMBL" id="KAK3763637.1"/>
    </source>
</evidence>
<dbReference type="GO" id="GO:0016020">
    <property type="term" value="C:membrane"/>
    <property type="evidence" value="ECO:0007669"/>
    <property type="project" value="UniProtKB-SubCell"/>
</dbReference>
<evidence type="ECO:0000313" key="8">
    <source>
        <dbReference type="Proteomes" id="UP001283361"/>
    </source>
</evidence>
<gene>
    <name evidence="7" type="ORF">RRG08_060330</name>
</gene>
<reference evidence="7" key="1">
    <citation type="journal article" date="2023" name="G3 (Bethesda)">
        <title>A reference genome for the long-term kleptoplast-retaining sea slug Elysia crispata morphotype clarki.</title>
        <authorList>
            <person name="Eastman K.E."/>
            <person name="Pendleton A.L."/>
            <person name="Shaikh M.A."/>
            <person name="Suttiyut T."/>
            <person name="Ogas R."/>
            <person name="Tomko P."/>
            <person name="Gavelis G."/>
            <person name="Widhalm J.R."/>
            <person name="Wisecaver J.H."/>
        </authorList>
    </citation>
    <scope>NUCLEOTIDE SEQUENCE</scope>
    <source>
        <strain evidence="7">ECLA1</strain>
    </source>
</reference>
<feature type="domain" description="G-protein coupled receptors family 1 profile" evidence="6">
    <location>
        <begin position="52"/>
        <end position="245"/>
    </location>
</feature>
<keyword evidence="4 5" id="KW-0472">Membrane</keyword>
<accession>A0AAE1DAT4</accession>
<evidence type="ECO:0000256" key="5">
    <source>
        <dbReference type="SAM" id="Phobius"/>
    </source>
</evidence>
<evidence type="ECO:0000256" key="1">
    <source>
        <dbReference type="ARBA" id="ARBA00004370"/>
    </source>
</evidence>
<comment type="subcellular location">
    <subcellularLocation>
        <location evidence="1">Membrane</location>
    </subcellularLocation>
</comment>
<keyword evidence="8" id="KW-1185">Reference proteome</keyword>
<feature type="transmembrane region" description="Helical" evidence="5">
    <location>
        <begin position="155"/>
        <end position="175"/>
    </location>
</feature>
<sequence length="245" mass="27651">MTTEVYPTMDSPNATSFAPIIRPLMSLALMDILFIANFFGFTLPFSLLGVSTNIANIIVYYQIGLSESSNVHFFTLSVFDFFVSLTSFMSRLLYNPILRDLSTGPLTTYMAHCLSHAWIVVTCGSAMMTALISTERCVCVVFPLKVKTLLTRRRSLFLTLAVVAYHVIFTIVLYLDTGPPYDAHPQKLSFYYFSSYVIPSTTCFFIVVLATIFLVVKLRTNQKFVIHRAQLKIVHVTHCFTSAKK</sequence>
<evidence type="ECO:0000256" key="2">
    <source>
        <dbReference type="ARBA" id="ARBA00022692"/>
    </source>
</evidence>
<feature type="transmembrane region" description="Helical" evidence="5">
    <location>
        <begin position="195"/>
        <end position="216"/>
    </location>
</feature>
<dbReference type="Gene3D" id="1.20.1070.10">
    <property type="entry name" value="Rhodopsin 7-helix transmembrane proteins"/>
    <property type="match status" value="1"/>
</dbReference>
<dbReference type="PROSITE" id="PS50262">
    <property type="entry name" value="G_PROTEIN_RECEP_F1_2"/>
    <property type="match status" value="1"/>
</dbReference>
<name>A0AAE1DAT4_9GAST</name>
<dbReference type="Proteomes" id="UP001283361">
    <property type="component" value="Unassembled WGS sequence"/>
</dbReference>
<feature type="transmembrane region" description="Helical" evidence="5">
    <location>
        <begin position="32"/>
        <end position="61"/>
    </location>
</feature>
<dbReference type="AlphaFoldDB" id="A0AAE1DAT4"/>
<keyword evidence="2 5" id="KW-0812">Transmembrane</keyword>
<comment type="caution">
    <text evidence="7">The sequence shown here is derived from an EMBL/GenBank/DDBJ whole genome shotgun (WGS) entry which is preliminary data.</text>
</comment>
<dbReference type="InterPro" id="IPR017452">
    <property type="entry name" value="GPCR_Rhodpsn_7TM"/>
</dbReference>
<keyword evidence="3 5" id="KW-1133">Transmembrane helix</keyword>
<feature type="transmembrane region" description="Helical" evidence="5">
    <location>
        <begin position="73"/>
        <end position="94"/>
    </location>
</feature>
<evidence type="ECO:0000259" key="6">
    <source>
        <dbReference type="PROSITE" id="PS50262"/>
    </source>
</evidence>
<proteinExistence type="predicted"/>
<protein>
    <recommendedName>
        <fullName evidence="6">G-protein coupled receptors family 1 profile domain-containing protein</fullName>
    </recommendedName>
</protein>
<evidence type="ECO:0000256" key="3">
    <source>
        <dbReference type="ARBA" id="ARBA00022989"/>
    </source>
</evidence>
<feature type="transmembrane region" description="Helical" evidence="5">
    <location>
        <begin position="114"/>
        <end position="134"/>
    </location>
</feature>
<organism evidence="7 8">
    <name type="scientific">Elysia crispata</name>
    <name type="common">lettuce slug</name>
    <dbReference type="NCBI Taxonomy" id="231223"/>
    <lineage>
        <taxon>Eukaryota</taxon>
        <taxon>Metazoa</taxon>
        <taxon>Spiralia</taxon>
        <taxon>Lophotrochozoa</taxon>
        <taxon>Mollusca</taxon>
        <taxon>Gastropoda</taxon>
        <taxon>Heterobranchia</taxon>
        <taxon>Euthyneura</taxon>
        <taxon>Panpulmonata</taxon>
        <taxon>Sacoglossa</taxon>
        <taxon>Placobranchoidea</taxon>
        <taxon>Plakobranchidae</taxon>
        <taxon>Elysia</taxon>
    </lineage>
</organism>
<dbReference type="SUPFAM" id="SSF81321">
    <property type="entry name" value="Family A G protein-coupled receptor-like"/>
    <property type="match status" value="1"/>
</dbReference>